<protein>
    <recommendedName>
        <fullName evidence="4">NAD-dependent epimerase/dehydratase domain-containing protein</fullName>
    </recommendedName>
</protein>
<keyword evidence="3" id="KW-1185">Reference proteome</keyword>
<reference evidence="2 3" key="1">
    <citation type="submission" date="2014-04" db="EMBL/GenBank/DDBJ databases">
        <authorList>
            <consortium name="DOE Joint Genome Institute"/>
            <person name="Kuo A."/>
            <person name="Zuccaro A."/>
            <person name="Kohler A."/>
            <person name="Nagy L.G."/>
            <person name="Floudas D."/>
            <person name="Copeland A."/>
            <person name="Barry K.W."/>
            <person name="Cichocki N."/>
            <person name="Veneault-Fourrey C."/>
            <person name="LaButti K."/>
            <person name="Lindquist E.A."/>
            <person name="Lipzen A."/>
            <person name="Lundell T."/>
            <person name="Morin E."/>
            <person name="Murat C."/>
            <person name="Sun H."/>
            <person name="Tunlid A."/>
            <person name="Henrissat B."/>
            <person name="Grigoriev I.V."/>
            <person name="Hibbett D.S."/>
            <person name="Martin F."/>
            <person name="Nordberg H.P."/>
            <person name="Cantor M.N."/>
            <person name="Hua S.X."/>
        </authorList>
    </citation>
    <scope>NUCLEOTIDE SEQUENCE [LARGE SCALE GENOMIC DNA]</scope>
    <source>
        <strain evidence="2 3">MAFF 305830</strain>
    </source>
</reference>
<dbReference type="InterPro" id="IPR036291">
    <property type="entry name" value="NAD(P)-bd_dom_sf"/>
</dbReference>
<dbReference type="OrthoDB" id="16464at2759"/>
<accession>A0A0C2WZE2</accession>
<dbReference type="Proteomes" id="UP000054097">
    <property type="component" value="Unassembled WGS sequence"/>
</dbReference>
<feature type="chain" id="PRO_5012859208" description="NAD-dependent epimerase/dehydratase domain-containing protein" evidence="1">
    <location>
        <begin position="16"/>
        <end position="433"/>
    </location>
</feature>
<evidence type="ECO:0000256" key="1">
    <source>
        <dbReference type="SAM" id="SignalP"/>
    </source>
</evidence>
<keyword evidence="1" id="KW-0732">Signal</keyword>
<evidence type="ECO:0008006" key="4">
    <source>
        <dbReference type="Google" id="ProtNLM"/>
    </source>
</evidence>
<gene>
    <name evidence="2" type="ORF">M408DRAFT_78776</name>
</gene>
<organism evidence="2 3">
    <name type="scientific">Serendipita vermifera MAFF 305830</name>
    <dbReference type="NCBI Taxonomy" id="933852"/>
    <lineage>
        <taxon>Eukaryota</taxon>
        <taxon>Fungi</taxon>
        <taxon>Dikarya</taxon>
        <taxon>Basidiomycota</taxon>
        <taxon>Agaricomycotina</taxon>
        <taxon>Agaricomycetes</taxon>
        <taxon>Sebacinales</taxon>
        <taxon>Serendipitaceae</taxon>
        <taxon>Serendipita</taxon>
    </lineage>
</organism>
<evidence type="ECO:0000313" key="3">
    <source>
        <dbReference type="Proteomes" id="UP000054097"/>
    </source>
</evidence>
<feature type="signal peptide" evidence="1">
    <location>
        <begin position="1"/>
        <end position="15"/>
    </location>
</feature>
<dbReference type="HOGENOM" id="CLU_045030_0_0_1"/>
<reference evidence="3" key="2">
    <citation type="submission" date="2015-01" db="EMBL/GenBank/DDBJ databases">
        <title>Evolutionary Origins and Diversification of the Mycorrhizal Mutualists.</title>
        <authorList>
            <consortium name="DOE Joint Genome Institute"/>
            <consortium name="Mycorrhizal Genomics Consortium"/>
            <person name="Kohler A."/>
            <person name="Kuo A."/>
            <person name="Nagy L.G."/>
            <person name="Floudas D."/>
            <person name="Copeland A."/>
            <person name="Barry K.W."/>
            <person name="Cichocki N."/>
            <person name="Veneault-Fourrey C."/>
            <person name="LaButti K."/>
            <person name="Lindquist E.A."/>
            <person name="Lipzen A."/>
            <person name="Lundell T."/>
            <person name="Morin E."/>
            <person name="Murat C."/>
            <person name="Riley R."/>
            <person name="Ohm R."/>
            <person name="Sun H."/>
            <person name="Tunlid A."/>
            <person name="Henrissat B."/>
            <person name="Grigoriev I.V."/>
            <person name="Hibbett D.S."/>
            <person name="Martin F."/>
        </authorList>
    </citation>
    <scope>NUCLEOTIDE SEQUENCE [LARGE SCALE GENOMIC DNA]</scope>
    <source>
        <strain evidence="3">MAFF 305830</strain>
    </source>
</reference>
<proteinExistence type="predicted"/>
<evidence type="ECO:0000313" key="2">
    <source>
        <dbReference type="EMBL" id="KIM22637.1"/>
    </source>
</evidence>
<dbReference type="EMBL" id="KN824351">
    <property type="protein sequence ID" value="KIM22637.1"/>
    <property type="molecule type" value="Genomic_DNA"/>
</dbReference>
<dbReference type="SUPFAM" id="SSF51735">
    <property type="entry name" value="NAD(P)-binding Rossmann-fold domains"/>
    <property type="match status" value="1"/>
</dbReference>
<dbReference type="Gene3D" id="3.40.50.720">
    <property type="entry name" value="NAD(P)-binding Rossmann-like Domain"/>
    <property type="match status" value="1"/>
</dbReference>
<dbReference type="AlphaFoldDB" id="A0A0C2WZE2"/>
<sequence>MSSCLVRLFIYCLACNQLNVSPGGLDFIVQALAQHLIPPLPAAPLVSHIRVVDKYIVNPPTTLISREFLGLLRDRGDIIEYRQAVVSKSFTDPAPNGLPYSYIIDATGDVIPGRPPEIYAQTTFNVSLFIARASAAQLSQIPGSIKAHIRSTAPFYEHLDPKKRYKEDDPEGWKPRDMRGIWWHETIRAIGSIPGLPLVVLRAGLLYGETPGFILLGLVYKHLGEDMRLLWSPGLPKSSISVYDLAGSIWKAAEWISAKTRKEADELAGAPIPPSYDPSVTSSISPDIVPPSAGSVVVPVFNIVDEGDTTQGQIGTVLSEVFGINVRFQELSDEIFSGMKLNEIVQEANIVHLEAWGEILARSNPPVPNTPLSPYMPLGFVEEHGYGIDGEKARKLLGYRYRYPQLNERAIRDYINWYKREGVWPETDLYTAQ</sequence>
<name>A0A0C2WZE2_SERVB</name>
<dbReference type="STRING" id="933852.A0A0C2WZE2"/>